<organismHost>
    <name type="scientific">Macaca mulatta</name>
    <name type="common">Rhesus macaque</name>
    <dbReference type="NCBI Taxonomy" id="9544"/>
</organismHost>
<protein>
    <submittedName>
        <fullName evidence="2">Rh02</fullName>
    </submittedName>
</protein>
<name>Q7TFX8_RHCM6</name>
<feature type="compositionally biased region" description="Basic residues" evidence="1">
    <location>
        <begin position="60"/>
        <end position="74"/>
    </location>
</feature>
<dbReference type="EMBL" id="AY186194">
    <property type="protein sequence ID" value="AAP50530.1"/>
    <property type="molecule type" value="Genomic_DNA"/>
</dbReference>
<feature type="compositionally biased region" description="Low complexity" evidence="1">
    <location>
        <begin position="34"/>
        <end position="59"/>
    </location>
</feature>
<feature type="compositionally biased region" description="Low complexity" evidence="1">
    <location>
        <begin position="173"/>
        <end position="183"/>
    </location>
</feature>
<feature type="region of interest" description="Disordered" evidence="1">
    <location>
        <begin position="34"/>
        <end position="183"/>
    </location>
</feature>
<proteinExistence type="predicted"/>
<organism evidence="2 3">
    <name type="scientific">Rhesus cytomegalovirus (strain 68-1)</name>
    <name type="common">RhCMV</name>
    <dbReference type="NCBI Taxonomy" id="47929"/>
    <lineage>
        <taxon>Viruses</taxon>
        <taxon>Duplodnaviria</taxon>
        <taxon>Heunggongvirae</taxon>
        <taxon>Peploviricota</taxon>
        <taxon>Herviviricetes</taxon>
        <taxon>Herpesvirales</taxon>
        <taxon>Orthoherpesviridae</taxon>
        <taxon>Betaherpesvirinae</taxon>
        <taxon>Cytomegalovirus</taxon>
        <taxon>Cytomegalovirus macacinebeta3</taxon>
    </lineage>
</organism>
<accession>Q7TFX8</accession>
<feature type="compositionally biased region" description="Basic residues" evidence="1">
    <location>
        <begin position="81"/>
        <end position="95"/>
    </location>
</feature>
<feature type="compositionally biased region" description="Polar residues" evidence="1">
    <location>
        <begin position="108"/>
        <end position="123"/>
    </location>
</feature>
<dbReference type="Proteomes" id="UP000161430">
    <property type="component" value="Segment"/>
</dbReference>
<keyword evidence="3" id="KW-1185">Reference proteome</keyword>
<dbReference type="KEGG" id="vg:2952851"/>
<dbReference type="GeneID" id="2952851"/>
<evidence type="ECO:0000313" key="2">
    <source>
        <dbReference type="EMBL" id="AAP50530.1"/>
    </source>
</evidence>
<reference evidence="2 3" key="1">
    <citation type="journal article" date="2003" name="J. Virol.">
        <title>Complete sequence and genomic analysis of rhesus cytomegalovirus.</title>
        <authorList>
            <person name="Hansen S.G."/>
            <person name="Strelow L.I."/>
            <person name="Franchi D.C."/>
            <person name="Anders D.G."/>
            <person name="Wong S.W."/>
        </authorList>
    </citation>
    <scope>NUCLEOTIDE SEQUENCE [LARGE SCALE GENOMIC DNA]</scope>
    <source>
        <strain evidence="2">68-1</strain>
    </source>
</reference>
<evidence type="ECO:0000256" key="1">
    <source>
        <dbReference type="SAM" id="MobiDB-lite"/>
    </source>
</evidence>
<feature type="compositionally biased region" description="Basic residues" evidence="1">
    <location>
        <begin position="124"/>
        <end position="155"/>
    </location>
</feature>
<sequence length="183" mass="21124">MPPPTPLRRHPLTCPPSPYSLPLLIYLRHTSTSCTHLSPHSPSHTSTQPPTPRHTPTTRSPRRPGRRSAPHLRLPHQPLRYAHRHRRPPQPRPRRPPGTQLLVPLGSARTQKSPSYHSFINSARSRRPHQKRRLGCSVRSRLRLPRIPRSRRRISPRLDTTHRLPPRRPRPSPAAEPRVCPRS</sequence>
<evidence type="ECO:0000313" key="3">
    <source>
        <dbReference type="Proteomes" id="UP000161430"/>
    </source>
</evidence>
<dbReference type="RefSeq" id="YP_068096.1">
    <property type="nucleotide sequence ID" value="NC_006150.1"/>
</dbReference>